<evidence type="ECO:0000313" key="2">
    <source>
        <dbReference type="Proteomes" id="UP000265520"/>
    </source>
</evidence>
<dbReference type="AlphaFoldDB" id="A0A392VHG5"/>
<sequence>CNVMQGFCHLRVAQGLMARCAVMLRMLGEASANCASRRQGLRVAPASGKES</sequence>
<accession>A0A392VHG5</accession>
<organism evidence="1 2">
    <name type="scientific">Trifolium medium</name>
    <dbReference type="NCBI Taxonomy" id="97028"/>
    <lineage>
        <taxon>Eukaryota</taxon>
        <taxon>Viridiplantae</taxon>
        <taxon>Streptophyta</taxon>
        <taxon>Embryophyta</taxon>
        <taxon>Tracheophyta</taxon>
        <taxon>Spermatophyta</taxon>
        <taxon>Magnoliopsida</taxon>
        <taxon>eudicotyledons</taxon>
        <taxon>Gunneridae</taxon>
        <taxon>Pentapetalae</taxon>
        <taxon>rosids</taxon>
        <taxon>fabids</taxon>
        <taxon>Fabales</taxon>
        <taxon>Fabaceae</taxon>
        <taxon>Papilionoideae</taxon>
        <taxon>50 kb inversion clade</taxon>
        <taxon>NPAAA clade</taxon>
        <taxon>Hologalegina</taxon>
        <taxon>IRL clade</taxon>
        <taxon>Trifolieae</taxon>
        <taxon>Trifolium</taxon>
    </lineage>
</organism>
<dbReference type="EMBL" id="LXQA011139476">
    <property type="protein sequence ID" value="MCI86401.1"/>
    <property type="molecule type" value="Genomic_DNA"/>
</dbReference>
<feature type="non-terminal residue" evidence="1">
    <location>
        <position position="1"/>
    </location>
</feature>
<protein>
    <submittedName>
        <fullName evidence="1">Uncharacterized protein</fullName>
    </submittedName>
</protein>
<comment type="caution">
    <text evidence="1">The sequence shown here is derived from an EMBL/GenBank/DDBJ whole genome shotgun (WGS) entry which is preliminary data.</text>
</comment>
<dbReference type="Proteomes" id="UP000265520">
    <property type="component" value="Unassembled WGS sequence"/>
</dbReference>
<reference evidence="1 2" key="1">
    <citation type="journal article" date="2018" name="Front. Plant Sci.">
        <title>Red Clover (Trifolium pratense) and Zigzag Clover (T. medium) - A Picture of Genomic Similarities and Differences.</title>
        <authorList>
            <person name="Dluhosova J."/>
            <person name="Istvanek J."/>
            <person name="Nedelnik J."/>
            <person name="Repkova J."/>
        </authorList>
    </citation>
    <scope>NUCLEOTIDE SEQUENCE [LARGE SCALE GENOMIC DNA]</scope>
    <source>
        <strain evidence="2">cv. 10/8</strain>
        <tissue evidence="1">Leaf</tissue>
    </source>
</reference>
<name>A0A392VHG5_9FABA</name>
<evidence type="ECO:0000313" key="1">
    <source>
        <dbReference type="EMBL" id="MCI86401.1"/>
    </source>
</evidence>
<keyword evidence="2" id="KW-1185">Reference proteome</keyword>
<proteinExistence type="predicted"/>